<dbReference type="EMBL" id="PPXC01000007">
    <property type="protein sequence ID" value="POH73458.1"/>
    <property type="molecule type" value="Genomic_DNA"/>
</dbReference>
<comment type="caution">
    <text evidence="1">The sequence shown here is derived from an EMBL/GenBank/DDBJ whole genome shotgun (WGS) entry which is preliminary data.</text>
</comment>
<proteinExistence type="predicted"/>
<dbReference type="SUPFAM" id="SSF51658">
    <property type="entry name" value="Xylose isomerase-like"/>
    <property type="match status" value="1"/>
</dbReference>
<dbReference type="Gene3D" id="6.10.140.530">
    <property type="match status" value="2"/>
</dbReference>
<accession>A0A2S3ZW66</accession>
<evidence type="ECO:0008006" key="3">
    <source>
        <dbReference type="Google" id="ProtNLM"/>
    </source>
</evidence>
<gene>
    <name evidence="1" type="ORF">CVS27_11160</name>
</gene>
<evidence type="ECO:0000313" key="1">
    <source>
        <dbReference type="EMBL" id="POH73458.1"/>
    </source>
</evidence>
<dbReference type="RefSeq" id="WP_103465807.1">
    <property type="nucleotide sequence ID" value="NZ_PPXC01000007.1"/>
</dbReference>
<evidence type="ECO:0000313" key="2">
    <source>
        <dbReference type="Proteomes" id="UP000237061"/>
    </source>
</evidence>
<keyword evidence="2" id="KW-1185">Reference proteome</keyword>
<dbReference type="Proteomes" id="UP000237061">
    <property type="component" value="Unassembled WGS sequence"/>
</dbReference>
<reference evidence="1 2" key="1">
    <citation type="submission" date="2018-01" db="EMBL/GenBank/DDBJ databases">
        <title>Arthrobacter sp. nov., from glaciers in China.</title>
        <authorList>
            <person name="Liu Q."/>
            <person name="Xin Y.-H."/>
        </authorList>
    </citation>
    <scope>NUCLEOTIDE SEQUENCE [LARGE SCALE GENOMIC DNA]</scope>
    <source>
        <strain evidence="1 2">HLT2-12-2</strain>
    </source>
</reference>
<name>A0A2S3ZW66_ARTGL</name>
<dbReference type="InterPro" id="IPR036237">
    <property type="entry name" value="Xyl_isomerase-like_sf"/>
</dbReference>
<protein>
    <recommendedName>
        <fullName evidence="3">Helicase-associated protein</fullName>
    </recommendedName>
</protein>
<organism evidence="1 2">
    <name type="scientific">Arthrobacter glacialis</name>
    <dbReference type="NCBI Taxonomy" id="1664"/>
    <lineage>
        <taxon>Bacteria</taxon>
        <taxon>Bacillati</taxon>
        <taxon>Actinomycetota</taxon>
        <taxon>Actinomycetes</taxon>
        <taxon>Micrococcales</taxon>
        <taxon>Micrococcaceae</taxon>
        <taxon>Arthrobacter</taxon>
    </lineage>
</organism>
<dbReference type="AlphaFoldDB" id="A0A2S3ZW66"/>
<sequence>MIQIADSNHDEWDRMYAAGLPVPRIAELTGSRVGTIHRHLECRRNIDPDLAAARATAPRGPSKVWHRHLAELRDFIATHGCYPTIHGVADREAFLYGWLSDQRQAHLAQTLGWAKAREMGILGDWITTDLEREWDRRWREQFDRVVEFVAEHGRLPRHPKTTTEAEHVLGIWMATQHHKTLHQEILPWRLEALNNALPGWRKTAEVTLSEELHEQ</sequence>